<dbReference type="AlphaFoldDB" id="A0A7D5NZY3"/>
<name>A0A7D5NZY3_9EURY</name>
<gene>
    <name evidence="2" type="ORF">HZS55_09125</name>
</gene>
<evidence type="ECO:0000256" key="1">
    <source>
        <dbReference type="SAM" id="MobiDB-lite"/>
    </source>
</evidence>
<dbReference type="EMBL" id="CP058910">
    <property type="protein sequence ID" value="QLH77446.1"/>
    <property type="molecule type" value="Genomic_DNA"/>
</dbReference>
<proteinExistence type="predicted"/>
<reference evidence="2 3" key="1">
    <citation type="submission" date="2020-07" db="EMBL/GenBank/DDBJ databases">
        <title>Halosimplex pelagicum sp. nov. and Halosimplex rubrum sp. nov., isolated from salted brown alga Laminaria, and emended description of the genus Halosimplex.</title>
        <authorList>
            <person name="Cui H."/>
        </authorList>
    </citation>
    <scope>NUCLEOTIDE SEQUENCE [LARGE SCALE GENOMIC DNA]</scope>
    <source>
        <strain evidence="2 3">R27</strain>
    </source>
</reference>
<organism evidence="2 3">
    <name type="scientific">Halosimplex rubrum</name>
    <dbReference type="NCBI Taxonomy" id="869889"/>
    <lineage>
        <taxon>Archaea</taxon>
        <taxon>Methanobacteriati</taxon>
        <taxon>Methanobacteriota</taxon>
        <taxon>Stenosarchaea group</taxon>
        <taxon>Halobacteria</taxon>
        <taxon>Halobacteriales</taxon>
        <taxon>Haloarculaceae</taxon>
        <taxon>Halosimplex</taxon>
    </lineage>
</organism>
<dbReference type="RefSeq" id="WP_179911373.1">
    <property type="nucleotide sequence ID" value="NZ_CP058910.1"/>
</dbReference>
<protein>
    <recommendedName>
        <fullName evidence="4">Ig-like domain-containing protein</fullName>
    </recommendedName>
</protein>
<keyword evidence="3" id="KW-1185">Reference proteome</keyword>
<dbReference type="Proteomes" id="UP000509667">
    <property type="component" value="Chromosome"/>
</dbReference>
<evidence type="ECO:0000313" key="2">
    <source>
        <dbReference type="EMBL" id="QLH77446.1"/>
    </source>
</evidence>
<evidence type="ECO:0000313" key="3">
    <source>
        <dbReference type="Proteomes" id="UP000509667"/>
    </source>
</evidence>
<dbReference type="GeneID" id="56078022"/>
<evidence type="ECO:0008006" key="4">
    <source>
        <dbReference type="Google" id="ProtNLM"/>
    </source>
</evidence>
<feature type="region of interest" description="Disordered" evidence="1">
    <location>
        <begin position="1"/>
        <end position="29"/>
    </location>
</feature>
<sequence length="112" mass="11572">MTAEDQYGEMYSGDSQSIRATVTDEAGDPVDLSSSDLTFVLAEDGSAAVTKTTGDGISVTGADDNVAVVDLDAEDTDDLDGAYDIELQQTDSGGNVATLTRGTLSIKSDLIE</sequence>
<accession>A0A7D5NZY3</accession>
<dbReference type="KEGG" id="hrr:HZS55_09125"/>